<reference evidence="4" key="1">
    <citation type="submission" date="2016-10" db="EMBL/GenBank/DDBJ databases">
        <authorList>
            <person name="Varghese N."/>
            <person name="Submissions S."/>
        </authorList>
    </citation>
    <scope>NUCLEOTIDE SEQUENCE [LARGE SCALE GENOMIC DNA]</scope>
    <source>
        <strain evidence="4">DSM 16522</strain>
    </source>
</reference>
<protein>
    <submittedName>
        <fullName evidence="3">Pilin (Type 1 fimbria component protein)</fullName>
    </submittedName>
</protein>
<evidence type="ECO:0000259" key="2">
    <source>
        <dbReference type="Pfam" id="PF00419"/>
    </source>
</evidence>
<dbReference type="InterPro" id="IPR036937">
    <property type="entry name" value="Adhesion_dom_fimbrial_sf"/>
</dbReference>
<keyword evidence="1" id="KW-0732">Signal</keyword>
<dbReference type="InterPro" id="IPR000259">
    <property type="entry name" value="Adhesion_dom_fimbrial"/>
</dbReference>
<dbReference type="Proteomes" id="UP000199011">
    <property type="component" value="Unassembled WGS sequence"/>
</dbReference>
<evidence type="ECO:0000256" key="1">
    <source>
        <dbReference type="SAM" id="SignalP"/>
    </source>
</evidence>
<dbReference type="Gene3D" id="2.60.40.1090">
    <property type="entry name" value="Fimbrial-type adhesion domain"/>
    <property type="match status" value="1"/>
</dbReference>
<dbReference type="GO" id="GO:0043709">
    <property type="term" value="P:cell adhesion involved in single-species biofilm formation"/>
    <property type="evidence" value="ECO:0007669"/>
    <property type="project" value="TreeGrafter"/>
</dbReference>
<keyword evidence="4" id="KW-1185">Reference proteome</keyword>
<dbReference type="EMBL" id="FOVO01000002">
    <property type="protein sequence ID" value="SFN39612.1"/>
    <property type="molecule type" value="Genomic_DNA"/>
</dbReference>
<evidence type="ECO:0000313" key="3">
    <source>
        <dbReference type="EMBL" id="SFN39612.1"/>
    </source>
</evidence>
<dbReference type="Pfam" id="PF00419">
    <property type="entry name" value="Fimbrial"/>
    <property type="match status" value="1"/>
</dbReference>
<dbReference type="SUPFAM" id="SSF49401">
    <property type="entry name" value="Bacterial adhesins"/>
    <property type="match status" value="1"/>
</dbReference>
<dbReference type="RefSeq" id="WP_092517245.1">
    <property type="nucleotide sequence ID" value="NZ_CAWRAH010000061.1"/>
</dbReference>
<dbReference type="InterPro" id="IPR008966">
    <property type="entry name" value="Adhesion_dom_sf"/>
</dbReference>
<dbReference type="AlphaFoldDB" id="A0A1I4YNM1"/>
<dbReference type="OrthoDB" id="6462343at2"/>
<evidence type="ECO:0000313" key="4">
    <source>
        <dbReference type="Proteomes" id="UP000199011"/>
    </source>
</evidence>
<accession>A0A1I4YNM1</accession>
<dbReference type="PANTHER" id="PTHR33420">
    <property type="entry name" value="FIMBRIAL SUBUNIT ELFA-RELATED"/>
    <property type="match status" value="1"/>
</dbReference>
<dbReference type="GO" id="GO:0009289">
    <property type="term" value="C:pilus"/>
    <property type="evidence" value="ECO:0007669"/>
    <property type="project" value="InterPro"/>
</dbReference>
<feature type="domain" description="Fimbrial-type adhesion" evidence="2">
    <location>
        <begin position="38"/>
        <end position="187"/>
    </location>
</feature>
<proteinExistence type="predicted"/>
<dbReference type="STRING" id="53341.SAMN05421579_102156"/>
<gene>
    <name evidence="3" type="ORF">SAMN05421579_102156</name>
</gene>
<dbReference type="InterPro" id="IPR050263">
    <property type="entry name" value="Bact_Fimbrial_Adh_Pro"/>
</dbReference>
<organism evidence="3 4">
    <name type="scientific">Xenorhabdus japonica</name>
    <dbReference type="NCBI Taxonomy" id="53341"/>
    <lineage>
        <taxon>Bacteria</taxon>
        <taxon>Pseudomonadati</taxon>
        <taxon>Pseudomonadota</taxon>
        <taxon>Gammaproteobacteria</taxon>
        <taxon>Enterobacterales</taxon>
        <taxon>Morganellaceae</taxon>
        <taxon>Xenorhabdus</taxon>
    </lineage>
</organism>
<name>A0A1I4YNM1_9GAMM</name>
<feature type="signal peptide" evidence="1">
    <location>
        <begin position="1"/>
        <end position="29"/>
    </location>
</feature>
<sequence>MGSLSIKLSKYILPALFLFSINSQQNAYAKDNLRQDVNITLTVLAPTCSIKTKDKKMEVDLGNILDRDLYAKHRTEGKPFYLNLEDCDPRITKRLKIKFLGEPSHELPGLLAFSSGSRAYGAAIGMEKTDGTPMPFNKTSEFPLLANSRNNVISFRAYVQAEPRALQRKKIGSGEFSATATFEVNYD</sequence>
<feature type="chain" id="PRO_5011779435" evidence="1">
    <location>
        <begin position="30"/>
        <end position="187"/>
    </location>
</feature>
<dbReference type="PANTHER" id="PTHR33420:SF26">
    <property type="entry name" value="FIMBRIAL SUBUNIT"/>
    <property type="match status" value="1"/>
</dbReference>